<sequence>MLIYSLASSGEATVDTAGEVRSWVSPSSMWSSEYQYLVKTTPDERVQVRGPNCFRVARIWSVILRPSGSGHLIFSLLLAMSYEDTCAKQVDKQSKHKKVRFSMQCPYSVTIPTVNQDLGSITLVLDIEDSCVMMIDDYLIYCHCKSEMY</sequence>
<dbReference type="Proteomes" id="UP000836841">
    <property type="component" value="Chromosome 1"/>
</dbReference>
<reference evidence="1 2" key="1">
    <citation type="submission" date="2022-03" db="EMBL/GenBank/DDBJ databases">
        <authorList>
            <person name="Nunn A."/>
            <person name="Chopra R."/>
            <person name="Nunn A."/>
            <person name="Contreras Garrido A."/>
        </authorList>
    </citation>
    <scope>NUCLEOTIDE SEQUENCE [LARGE SCALE GENOMIC DNA]</scope>
</reference>
<keyword evidence="2" id="KW-1185">Reference proteome</keyword>
<evidence type="ECO:0000313" key="1">
    <source>
        <dbReference type="EMBL" id="CAH2035863.1"/>
    </source>
</evidence>
<gene>
    <name evidence="1" type="ORF">TAV2_LOCUS2521</name>
</gene>
<dbReference type="EMBL" id="OU466857">
    <property type="protein sequence ID" value="CAH2035863.1"/>
    <property type="molecule type" value="Genomic_DNA"/>
</dbReference>
<accession>A0AAU9R888</accession>
<name>A0AAU9R888_THLAR</name>
<dbReference type="AlphaFoldDB" id="A0AAU9R888"/>
<evidence type="ECO:0000313" key="2">
    <source>
        <dbReference type="Proteomes" id="UP000836841"/>
    </source>
</evidence>
<organism evidence="1 2">
    <name type="scientific">Thlaspi arvense</name>
    <name type="common">Field penny-cress</name>
    <dbReference type="NCBI Taxonomy" id="13288"/>
    <lineage>
        <taxon>Eukaryota</taxon>
        <taxon>Viridiplantae</taxon>
        <taxon>Streptophyta</taxon>
        <taxon>Embryophyta</taxon>
        <taxon>Tracheophyta</taxon>
        <taxon>Spermatophyta</taxon>
        <taxon>Magnoliopsida</taxon>
        <taxon>eudicotyledons</taxon>
        <taxon>Gunneridae</taxon>
        <taxon>Pentapetalae</taxon>
        <taxon>rosids</taxon>
        <taxon>malvids</taxon>
        <taxon>Brassicales</taxon>
        <taxon>Brassicaceae</taxon>
        <taxon>Thlaspideae</taxon>
        <taxon>Thlaspi</taxon>
    </lineage>
</organism>
<protein>
    <submittedName>
        <fullName evidence="1">Uncharacterized protein</fullName>
    </submittedName>
</protein>
<proteinExistence type="predicted"/>